<feature type="transmembrane region" description="Helical" evidence="6">
    <location>
        <begin position="398"/>
        <end position="421"/>
    </location>
</feature>
<comment type="subcellular location">
    <subcellularLocation>
        <location evidence="1">Cell membrane</location>
        <topology evidence="1">Multi-pass membrane protein</topology>
    </subcellularLocation>
</comment>
<feature type="transmembrane region" description="Helical" evidence="6">
    <location>
        <begin position="753"/>
        <end position="772"/>
    </location>
</feature>
<proteinExistence type="predicted"/>
<keyword evidence="2" id="KW-1003">Cell membrane</keyword>
<evidence type="ECO:0000259" key="7">
    <source>
        <dbReference type="Pfam" id="PF02687"/>
    </source>
</evidence>
<dbReference type="GO" id="GO:0005886">
    <property type="term" value="C:plasma membrane"/>
    <property type="evidence" value="ECO:0007669"/>
    <property type="project" value="UniProtKB-SubCell"/>
</dbReference>
<dbReference type="Pfam" id="PF02687">
    <property type="entry name" value="FtsX"/>
    <property type="match status" value="2"/>
</dbReference>
<dbReference type="InterPro" id="IPR025857">
    <property type="entry name" value="MacB_PCD"/>
</dbReference>
<comment type="caution">
    <text evidence="9">The sequence shown here is derived from an EMBL/GenBank/DDBJ whole genome shotgun (WGS) entry which is preliminary data.</text>
</comment>
<reference evidence="9 10" key="1">
    <citation type="journal article" date="2014" name="Int. J. Syst. Evol. Microbiol.">
        <title>Complete genome sequence of Corynebacterium casei LMG S-19264T (=DSM 44701T), isolated from a smear-ripened cheese.</title>
        <authorList>
            <consortium name="US DOE Joint Genome Institute (JGI-PGF)"/>
            <person name="Walter F."/>
            <person name="Albersmeier A."/>
            <person name="Kalinowski J."/>
            <person name="Ruckert C."/>
        </authorList>
    </citation>
    <scope>NUCLEOTIDE SEQUENCE [LARGE SCALE GENOMIC DNA]</scope>
    <source>
        <strain evidence="9 10">KCTC 12866</strain>
    </source>
</reference>
<evidence type="ECO:0000256" key="6">
    <source>
        <dbReference type="SAM" id="Phobius"/>
    </source>
</evidence>
<dbReference type="PROSITE" id="PS51257">
    <property type="entry name" value="PROKAR_LIPOPROTEIN"/>
    <property type="match status" value="1"/>
</dbReference>
<evidence type="ECO:0000256" key="1">
    <source>
        <dbReference type="ARBA" id="ARBA00004651"/>
    </source>
</evidence>
<name>A0A8J3G8D5_9BACT</name>
<evidence type="ECO:0000313" key="10">
    <source>
        <dbReference type="Proteomes" id="UP000598271"/>
    </source>
</evidence>
<dbReference type="EMBL" id="BMXF01000001">
    <property type="protein sequence ID" value="GHB54849.1"/>
    <property type="molecule type" value="Genomic_DNA"/>
</dbReference>
<feature type="transmembrane region" description="Helical" evidence="6">
    <location>
        <begin position="441"/>
        <end position="466"/>
    </location>
</feature>
<protein>
    <submittedName>
        <fullName evidence="9">ABC transporter permease</fullName>
    </submittedName>
</protein>
<dbReference type="PANTHER" id="PTHR30572">
    <property type="entry name" value="MEMBRANE COMPONENT OF TRANSPORTER-RELATED"/>
    <property type="match status" value="1"/>
</dbReference>
<dbReference type="GO" id="GO:0022857">
    <property type="term" value="F:transmembrane transporter activity"/>
    <property type="evidence" value="ECO:0007669"/>
    <property type="project" value="TreeGrafter"/>
</dbReference>
<evidence type="ECO:0000256" key="2">
    <source>
        <dbReference type="ARBA" id="ARBA00022475"/>
    </source>
</evidence>
<sequence>MLLNYLKIALRHFRRQKFFSLINVLGLAVGLAACWLIGLYVQHERSYDNFLPYTDRVCAVAFDIKAGDQEAFTTNTPPPVGPRLVEDFPEIEMAARTFNLGSVVVQREAMEGKEAITFNEYENALAADTAFLELFGFPMLEGNAASALDAPGSVVLTESMARKYFGEETALEQSLKINDYPYKVTGIVRDLPTNSTVQFGFLASMADFSVVERFSWSWIWLQVDTWVRLRQPATEQSLASLEKKFPAMVRNYAPAAYARIGQDLTKNLENGDRLDVKLLPLGNLHLGYTDLTSRLSTLGDGQQVGMFAIIGGLILLLACVNFMNLSTARSMKRSREVGVRKALGSQRSALVAQFLVESLLLSMVALLLAALLASVVLPSYNNLTGLALPPNDLFSLKIIGFVLVLPFVTGLLGGLYPAFYLSKFKAVEMFKPAAGRRGGLLSVRSGLVVFQFAVSIVLMLGSFVVFRQLEFAQKQSPGLNREHVLVIENTRHFTSPSAREAFRQQLAQLPEALDATHATFLPSLGSFGDFYEPEQGEDKNAVVPNLPIGSFLTDADFVPTLGVEILAGRNFRPNSVSDSASVILNETAVRAIGWKNPIGKWLRYPGNANQRFQVVGVMRDFNDASVRTTIEPMALFHEASKTYRTWGSYIALRLRPGTEKQAVEKATALWQKAVPNVPFDYDFLDATFARLYRTEAQTGSVLSILTGLALFIGCLGLFALAAYTAESRTKEIGVRKVLGASVASIASLLSKDFLKLVVVAIIIATPLAWYVADDWLQDFAYKIDLAWWYFAGAGGLAILVALLTVSFQSVKAAVANPVESLRSE</sequence>
<feature type="transmembrane region" description="Helical" evidence="6">
    <location>
        <begin position="350"/>
        <end position="378"/>
    </location>
</feature>
<feature type="domain" description="MacB-like periplasmic core" evidence="8">
    <location>
        <begin position="537"/>
        <end position="666"/>
    </location>
</feature>
<evidence type="ECO:0000256" key="3">
    <source>
        <dbReference type="ARBA" id="ARBA00022692"/>
    </source>
</evidence>
<feature type="domain" description="ABC3 transporter permease C-terminal" evidence="7">
    <location>
        <begin position="704"/>
        <end position="813"/>
    </location>
</feature>
<feature type="transmembrane region" description="Helical" evidence="6">
    <location>
        <begin position="787"/>
        <end position="807"/>
    </location>
</feature>
<organism evidence="9 10">
    <name type="scientific">Persicitalea jodogahamensis</name>
    <dbReference type="NCBI Taxonomy" id="402147"/>
    <lineage>
        <taxon>Bacteria</taxon>
        <taxon>Pseudomonadati</taxon>
        <taxon>Bacteroidota</taxon>
        <taxon>Cytophagia</taxon>
        <taxon>Cytophagales</taxon>
        <taxon>Spirosomataceae</taxon>
        <taxon>Persicitalea</taxon>
    </lineage>
</organism>
<feature type="domain" description="MacB-like periplasmic core" evidence="8">
    <location>
        <begin position="20"/>
        <end position="236"/>
    </location>
</feature>
<gene>
    <name evidence="9" type="ORF">GCM10007390_04960</name>
</gene>
<feature type="transmembrane region" description="Helical" evidence="6">
    <location>
        <begin position="21"/>
        <end position="41"/>
    </location>
</feature>
<evidence type="ECO:0000259" key="8">
    <source>
        <dbReference type="Pfam" id="PF12704"/>
    </source>
</evidence>
<feature type="transmembrane region" description="Helical" evidence="6">
    <location>
        <begin position="304"/>
        <end position="325"/>
    </location>
</feature>
<dbReference type="InterPro" id="IPR003838">
    <property type="entry name" value="ABC3_permease_C"/>
</dbReference>
<accession>A0A8J3G8D5</accession>
<evidence type="ECO:0000313" key="9">
    <source>
        <dbReference type="EMBL" id="GHB54849.1"/>
    </source>
</evidence>
<dbReference type="Proteomes" id="UP000598271">
    <property type="component" value="Unassembled WGS sequence"/>
</dbReference>
<keyword evidence="5 6" id="KW-0472">Membrane</keyword>
<evidence type="ECO:0000256" key="5">
    <source>
        <dbReference type="ARBA" id="ARBA00023136"/>
    </source>
</evidence>
<keyword evidence="4 6" id="KW-1133">Transmembrane helix</keyword>
<evidence type="ECO:0000256" key="4">
    <source>
        <dbReference type="ARBA" id="ARBA00022989"/>
    </source>
</evidence>
<feature type="domain" description="ABC3 transporter permease C-terminal" evidence="7">
    <location>
        <begin position="309"/>
        <end position="424"/>
    </location>
</feature>
<dbReference type="PANTHER" id="PTHR30572:SF18">
    <property type="entry name" value="ABC-TYPE MACROLIDE FAMILY EXPORT SYSTEM PERMEASE COMPONENT 2"/>
    <property type="match status" value="1"/>
</dbReference>
<dbReference type="Pfam" id="PF12704">
    <property type="entry name" value="MacB_PCD"/>
    <property type="match status" value="2"/>
</dbReference>
<keyword evidence="3 6" id="KW-0812">Transmembrane</keyword>
<feature type="transmembrane region" description="Helical" evidence="6">
    <location>
        <begin position="701"/>
        <end position="725"/>
    </location>
</feature>
<dbReference type="RefSeq" id="WP_189562767.1">
    <property type="nucleotide sequence ID" value="NZ_BMXF01000001.1"/>
</dbReference>
<dbReference type="AlphaFoldDB" id="A0A8J3G8D5"/>
<keyword evidence="10" id="KW-1185">Reference proteome</keyword>
<dbReference type="InterPro" id="IPR050250">
    <property type="entry name" value="Macrolide_Exporter_MacB"/>
</dbReference>